<name>A0A0A9BI82_ARUDO</name>
<reference evidence="1" key="1">
    <citation type="submission" date="2014-09" db="EMBL/GenBank/DDBJ databases">
        <authorList>
            <person name="Magalhaes I.L.F."/>
            <person name="Oliveira U."/>
            <person name="Santos F.R."/>
            <person name="Vidigal T.H.D.A."/>
            <person name="Brescovit A.D."/>
            <person name="Santos A.J."/>
        </authorList>
    </citation>
    <scope>NUCLEOTIDE SEQUENCE</scope>
    <source>
        <tissue evidence="1">Shoot tissue taken approximately 20 cm above the soil surface</tissue>
    </source>
</reference>
<dbReference type="AlphaFoldDB" id="A0A0A9BI82"/>
<organism evidence="1">
    <name type="scientific">Arundo donax</name>
    <name type="common">Giant reed</name>
    <name type="synonym">Donax arundinaceus</name>
    <dbReference type="NCBI Taxonomy" id="35708"/>
    <lineage>
        <taxon>Eukaryota</taxon>
        <taxon>Viridiplantae</taxon>
        <taxon>Streptophyta</taxon>
        <taxon>Embryophyta</taxon>
        <taxon>Tracheophyta</taxon>
        <taxon>Spermatophyta</taxon>
        <taxon>Magnoliopsida</taxon>
        <taxon>Liliopsida</taxon>
        <taxon>Poales</taxon>
        <taxon>Poaceae</taxon>
        <taxon>PACMAD clade</taxon>
        <taxon>Arundinoideae</taxon>
        <taxon>Arundineae</taxon>
        <taxon>Arundo</taxon>
    </lineage>
</organism>
<accession>A0A0A9BI82</accession>
<sequence>MLFCERKSDKLCYLFLTKYSNRQQRILRFILLLNKFYCI</sequence>
<evidence type="ECO:0000313" key="1">
    <source>
        <dbReference type="EMBL" id="JAD61868.1"/>
    </source>
</evidence>
<proteinExistence type="predicted"/>
<reference evidence="1" key="2">
    <citation type="journal article" date="2015" name="Data Brief">
        <title>Shoot transcriptome of the giant reed, Arundo donax.</title>
        <authorList>
            <person name="Barrero R.A."/>
            <person name="Guerrero F.D."/>
            <person name="Moolhuijzen P."/>
            <person name="Goolsby J.A."/>
            <person name="Tidwell J."/>
            <person name="Bellgard S.E."/>
            <person name="Bellgard M.I."/>
        </authorList>
    </citation>
    <scope>NUCLEOTIDE SEQUENCE</scope>
    <source>
        <tissue evidence="1">Shoot tissue taken approximately 20 cm above the soil surface</tissue>
    </source>
</reference>
<dbReference type="EMBL" id="GBRH01236027">
    <property type="protein sequence ID" value="JAD61868.1"/>
    <property type="molecule type" value="Transcribed_RNA"/>
</dbReference>
<protein>
    <submittedName>
        <fullName evidence="1">Uncharacterized protein</fullName>
    </submittedName>
</protein>